<feature type="region of interest" description="Disordered" evidence="1">
    <location>
        <begin position="701"/>
        <end position="720"/>
    </location>
</feature>
<feature type="compositionally biased region" description="Acidic residues" evidence="1">
    <location>
        <begin position="9"/>
        <end position="22"/>
    </location>
</feature>
<gene>
    <name evidence="2" type="ORF">B0I36DRAFT_333794</name>
</gene>
<dbReference type="GO" id="GO:0035361">
    <property type="term" value="C:Cul8-RING ubiquitin ligase complex"/>
    <property type="evidence" value="ECO:0007669"/>
    <property type="project" value="TreeGrafter"/>
</dbReference>
<evidence type="ECO:0000313" key="3">
    <source>
        <dbReference type="Proteomes" id="UP000756346"/>
    </source>
</evidence>
<reference evidence="2" key="1">
    <citation type="journal article" date="2021" name="Nat. Commun.">
        <title>Genetic determinants of endophytism in the Arabidopsis root mycobiome.</title>
        <authorList>
            <person name="Mesny F."/>
            <person name="Miyauchi S."/>
            <person name="Thiergart T."/>
            <person name="Pickel B."/>
            <person name="Atanasova L."/>
            <person name="Karlsson M."/>
            <person name="Huettel B."/>
            <person name="Barry K.W."/>
            <person name="Haridas S."/>
            <person name="Chen C."/>
            <person name="Bauer D."/>
            <person name="Andreopoulos W."/>
            <person name="Pangilinan J."/>
            <person name="LaButti K."/>
            <person name="Riley R."/>
            <person name="Lipzen A."/>
            <person name="Clum A."/>
            <person name="Drula E."/>
            <person name="Henrissat B."/>
            <person name="Kohler A."/>
            <person name="Grigoriev I.V."/>
            <person name="Martin F.M."/>
            <person name="Hacquard S."/>
        </authorList>
    </citation>
    <scope>NUCLEOTIDE SEQUENCE</scope>
    <source>
        <strain evidence="2">MPI-CAGE-CH-0230</strain>
    </source>
</reference>
<dbReference type="PANTHER" id="PTHR28122:SF1">
    <property type="entry name" value="E3 UBIQUITIN-PROTEIN LIGASE SUBSTRATE RECEPTOR MMS22"/>
    <property type="match status" value="1"/>
</dbReference>
<dbReference type="GO" id="GO:0031297">
    <property type="term" value="P:replication fork processing"/>
    <property type="evidence" value="ECO:0007669"/>
    <property type="project" value="InterPro"/>
</dbReference>
<dbReference type="OrthoDB" id="2386201at2759"/>
<dbReference type="Proteomes" id="UP000756346">
    <property type="component" value="Unassembled WGS sequence"/>
</dbReference>
<feature type="region of interest" description="Disordered" evidence="1">
    <location>
        <begin position="854"/>
        <end position="876"/>
    </location>
</feature>
<dbReference type="GeneID" id="70184815"/>
<feature type="region of interest" description="Disordered" evidence="1">
    <location>
        <begin position="1"/>
        <end position="152"/>
    </location>
</feature>
<evidence type="ECO:0000256" key="1">
    <source>
        <dbReference type="SAM" id="MobiDB-lite"/>
    </source>
</evidence>
<dbReference type="GO" id="GO:0005634">
    <property type="term" value="C:nucleus"/>
    <property type="evidence" value="ECO:0007669"/>
    <property type="project" value="InterPro"/>
</dbReference>
<dbReference type="Pfam" id="PF09462">
    <property type="entry name" value="Mus7"/>
    <property type="match status" value="1"/>
</dbReference>
<dbReference type="RefSeq" id="XP_046007309.1">
    <property type="nucleotide sequence ID" value="XM_046155269.1"/>
</dbReference>
<feature type="compositionally biased region" description="Basic and acidic residues" evidence="1">
    <location>
        <begin position="69"/>
        <end position="81"/>
    </location>
</feature>
<proteinExistence type="predicted"/>
<feature type="region of interest" description="Disordered" evidence="1">
    <location>
        <begin position="452"/>
        <end position="531"/>
    </location>
</feature>
<dbReference type="GO" id="GO:0000724">
    <property type="term" value="P:double-strand break repair via homologous recombination"/>
    <property type="evidence" value="ECO:0007669"/>
    <property type="project" value="TreeGrafter"/>
</dbReference>
<protein>
    <submittedName>
        <fullName evidence="2">Mus7/MMS22 family-domain-containing protein</fullName>
    </submittedName>
</protein>
<feature type="compositionally biased region" description="Basic and acidic residues" evidence="1">
    <location>
        <begin position="200"/>
        <end position="214"/>
    </location>
</feature>
<sequence length="2151" mass="239419">MATWKELGEVPDSDDEDALDAEDSQRSLPTAILDPPNDATRTIDEHVAHDSDDNDDIWRVPTSLSQERSGFEKSVPIEKRRAASPTHLAPVEIPSSPLSELPGEEFDELVRDHESSIVQTNDKPGGHEQSTSQPLIRGESLSTPLDAEGFQDFEYSTQAFGYGTRSLRPRKPIQEHPYLLENAQYSKLFKSHGMRPMRIVLEEQHVQPEEKDSQEQDYEDESQQSGRNDSSTRLDESQPTDLYDIFADGDDLDLSPLEDNSMSSDKATPTRHASNGVIAEADDDDDDLPDAADIGKWKPRKRAKLNTQSTPQSVAKRARLKLPGSLKMPRAKSSSMHPIGVFDVPPSPPDTSPGLQSTTPRARLGLARRTQTLTPRASSTIDSSRPQSPAPGRLSNFVIDLSGYTTNSARSDGEVEGGTSASGSDSEPHADVVETVGKRIRGVLPASWLRLDQKRAKPSPHRRMPLQRSPGKSPRKGVAQRRVVSGTGAANPEIFFDDSDESHDETTSRFNDNISEQRPEIADDGAPVFEDDAGSVVEDDQIDLILPGSKGWSLAEHDITSEKKTRKTLSSVRGESGRNMKQTKISGHVTSRKQKKGSSLEARPGRATSTRQHRKKHESGQAKAKTKTARSTPRLSVLDVIEPDAPSFLRIAARTARRRVDKGRASPSQKIINLGVRKDNIDAVKALVAWRSGSIRPRASVTSLATKRTGSPIPLQPMSDNIMQPMSEDYDARQRQDLLAAQFSGPRRQIHLARMAESLQESGQNSGGVQKMRAQQSFGKSTAVEKHAKAHVRPAMLETPSGSTGHRAFHSTKRALDAVFRRTHKGTPSLVSTLETKLDRAGNTSQSTLELHAPMEASPTRPERPIQRRRKQAQPTWVDTAAPKYLRASDPVLVDSDLDTTPIQREIESGSSGKLLGLGAFGTLYTHHFEIFPLDPGAFFHQDTLIGSGRLARALGLQMSSQLSPRDRTFVLGEKVLHWSSWTSEVSSEFGILFDWVLDQAANVRVLTSFRSPAANGLYFALDFMQDSLDFSAPDTSFFTRFCDVLQTFTQQIESLLALERPDRSTFIDILSLCLVLLSQALCSARRLDLMAVAYRVEDVLTKLSKITLRCLLESELSEVRHLYDKLQSSSFREVGIRNEHAAVIGWVCVMHILQMARIPRSGFWDILGSLMLGTEMQSSYDSVKFEKIWQTMFMLLPLSEFDGNGVLVVGLRKSLPFEGWAIPQKLLSRVFAIYKANQQQAASFNDYCRAILGRCHYLAEQWGWRRANTIAGVIFDFFASQGLAHLRHEEAYTSPQFLEELATCPSLSVTASDRCFHIFLKVVALTIRGFVETGSVKDIRNLVARVMPNHDRQFSKEMDMHQSDLAALRNHHDLLCTLFWAAPVDCRPSAQMIERLVQPESSHKEACLVNLRSWSQLSRFVTNEHRDASAYRPFAAWIRNITQQLMQQYRSAEDDAKQQFATMSTEASRNISQDFLDIVISTNKKAALESLGASMSTVLNTMQHVPSLNLATLVFSNYPLELVFAEMQCPTTDSAWRCLHLGLDLVDCYLSLITNFSSPSYATSSSNEQWHTEEALEFLERVVVKYFFRTARSALAQDVSQSTTATQTQLNCLERLVAVGGRLGARLCQARLADISTFFGSGRFSTFPGPHESSAKESRKYLSLFLATIISNEITDFKALKPSSSMLGILLHAIVKPSKFLQYENRLSAAIQSTGSPYLRRIVVRDELVPGYSSNRDLFSTITQNMRRALQDAEPSRRLVMKSDFAMIMKSVMEQLKADLRLMTLDSRQQHAYIEFVRMIINLIRAQDFCPVDQFFYQISPEFTPSSQDPRLQAAGILSYGLKLEENDPRAAPGLFYLLLANFKIALANGRVAEERSIVQQGLDNLCIFRFMLGHMLPALVMTAAKAGEAWILLETYAQALCESLSAPAIHRHFGKEDMPAVLALYTAALDAFLQMARMDISDLRGEHLHSLTMIFMALNAFGPSVVVHFMMEDNELDIEPDESLRLRSIISSISGFVTSAASHLDGVIRGSHEANGADNMAIVPDHLFEGLDLWNSALPPGTETQVDDFSRHVTDDISRNWVSTGSTMTVRGPTRLQGLTSTQSGRGIAVPQWDRSELVSGLVEQLQGWIANYGGSCRPAKDFEKELWW</sequence>
<feature type="compositionally biased region" description="Acidic residues" evidence="1">
    <location>
        <begin position="280"/>
        <end position="290"/>
    </location>
</feature>
<feature type="compositionally biased region" description="Polar residues" evidence="1">
    <location>
        <begin position="568"/>
        <end position="589"/>
    </location>
</feature>
<comment type="caution">
    <text evidence="2">The sequence shown here is derived from an EMBL/GenBank/DDBJ whole genome shotgun (WGS) entry which is preliminary data.</text>
</comment>
<dbReference type="PANTHER" id="PTHR28122">
    <property type="entry name" value="E3 UBIQUITIN-PROTEIN LIGASE SUBSTRATE RECEPTOR MMS22"/>
    <property type="match status" value="1"/>
</dbReference>
<evidence type="ECO:0000313" key="2">
    <source>
        <dbReference type="EMBL" id="KAH7021108.1"/>
    </source>
</evidence>
<dbReference type="EMBL" id="JAGTJQ010000010">
    <property type="protein sequence ID" value="KAH7021108.1"/>
    <property type="molecule type" value="Genomic_DNA"/>
</dbReference>
<feature type="compositionally biased region" description="Basic and acidic residues" evidence="1">
    <location>
        <begin position="41"/>
        <end position="51"/>
    </location>
</feature>
<feature type="region of interest" description="Disordered" evidence="1">
    <location>
        <begin position="199"/>
        <end position="431"/>
    </location>
</feature>
<dbReference type="InterPro" id="IPR019021">
    <property type="entry name" value="Mms22"/>
</dbReference>
<feature type="compositionally biased region" description="Polar residues" evidence="1">
    <location>
        <begin position="258"/>
        <end position="273"/>
    </location>
</feature>
<feature type="region of interest" description="Disordered" evidence="1">
    <location>
        <begin position="556"/>
        <end position="632"/>
    </location>
</feature>
<name>A0A9P8XVU4_9PEZI</name>
<feature type="compositionally biased region" description="Polar residues" evidence="1">
    <location>
        <begin position="116"/>
        <end position="134"/>
    </location>
</feature>
<keyword evidence="3" id="KW-1185">Reference proteome</keyword>
<accession>A0A9P8XVU4</accession>
<feature type="compositionally biased region" description="Polar residues" evidence="1">
    <location>
        <begin position="369"/>
        <end position="387"/>
    </location>
</feature>
<feature type="compositionally biased region" description="Basic residues" evidence="1">
    <location>
        <begin position="456"/>
        <end position="465"/>
    </location>
</feature>
<organism evidence="2 3">
    <name type="scientific">Microdochium trichocladiopsis</name>
    <dbReference type="NCBI Taxonomy" id="1682393"/>
    <lineage>
        <taxon>Eukaryota</taxon>
        <taxon>Fungi</taxon>
        <taxon>Dikarya</taxon>
        <taxon>Ascomycota</taxon>
        <taxon>Pezizomycotina</taxon>
        <taxon>Sordariomycetes</taxon>
        <taxon>Xylariomycetidae</taxon>
        <taxon>Xylariales</taxon>
        <taxon>Microdochiaceae</taxon>
        <taxon>Microdochium</taxon>
    </lineage>
</organism>